<dbReference type="InterPro" id="IPR017871">
    <property type="entry name" value="ABC_transporter-like_CS"/>
</dbReference>
<dbReference type="Pfam" id="PF16326">
    <property type="entry name" value="ABC_tran_CTD"/>
    <property type="match status" value="1"/>
</dbReference>
<reference evidence="6" key="1">
    <citation type="submission" date="2023-06" db="EMBL/GenBank/DDBJ databases">
        <title>Robiginitalea aurantiacus sp. nov. and Algoriphagus sediminis sp. nov., isolated from coastal sediment.</title>
        <authorList>
            <person name="Zhou Z.Y."/>
            <person name="An J."/>
            <person name="Jia Y.W."/>
            <person name="Du Z.J."/>
        </authorList>
    </citation>
    <scope>NUCLEOTIDE SEQUENCE</scope>
    <source>
        <strain evidence="6">M39</strain>
    </source>
</reference>
<dbReference type="EMBL" id="JAUDUY010000002">
    <property type="protein sequence ID" value="MDM9630756.1"/>
    <property type="molecule type" value="Genomic_DNA"/>
</dbReference>
<evidence type="ECO:0000259" key="5">
    <source>
        <dbReference type="PROSITE" id="PS50893"/>
    </source>
</evidence>
<dbReference type="PROSITE" id="PS00211">
    <property type="entry name" value="ABC_TRANSPORTER_1"/>
    <property type="match status" value="1"/>
</dbReference>
<dbReference type="RefSeq" id="WP_289724124.1">
    <property type="nucleotide sequence ID" value="NZ_JAUDUY010000002.1"/>
</dbReference>
<dbReference type="InterPro" id="IPR032524">
    <property type="entry name" value="ABC_tran_C"/>
</dbReference>
<dbReference type="InterPro" id="IPR037118">
    <property type="entry name" value="Val-tRNA_synth_C_sf"/>
</dbReference>
<dbReference type="PANTHER" id="PTHR42855:SF1">
    <property type="entry name" value="ABC TRANSPORTER DOMAIN-CONTAINING PROTEIN"/>
    <property type="match status" value="1"/>
</dbReference>
<evidence type="ECO:0000313" key="7">
    <source>
        <dbReference type="Proteomes" id="UP001174839"/>
    </source>
</evidence>
<dbReference type="Pfam" id="PF12848">
    <property type="entry name" value="ABC_tran_Xtn"/>
    <property type="match status" value="1"/>
</dbReference>
<gene>
    <name evidence="6" type="ORF">QU605_04705</name>
</gene>
<evidence type="ECO:0000256" key="2">
    <source>
        <dbReference type="ARBA" id="ARBA00022840"/>
    </source>
</evidence>
<keyword evidence="3" id="KW-0175">Coiled coil</keyword>
<dbReference type="InterPro" id="IPR003593">
    <property type="entry name" value="AAA+_ATPase"/>
</dbReference>
<evidence type="ECO:0000256" key="4">
    <source>
        <dbReference type="SAM" id="MobiDB-lite"/>
    </source>
</evidence>
<dbReference type="SUPFAM" id="SSF52540">
    <property type="entry name" value="P-loop containing nucleoside triphosphate hydrolases"/>
    <property type="match status" value="2"/>
</dbReference>
<dbReference type="InterPro" id="IPR003439">
    <property type="entry name" value="ABC_transporter-like_ATP-bd"/>
</dbReference>
<dbReference type="Gene3D" id="3.40.50.300">
    <property type="entry name" value="P-loop containing nucleotide triphosphate hydrolases"/>
    <property type="match status" value="2"/>
</dbReference>
<feature type="domain" description="ABC transporter" evidence="5">
    <location>
        <begin position="313"/>
        <end position="533"/>
    </location>
</feature>
<feature type="domain" description="ABC transporter" evidence="5">
    <location>
        <begin position="4"/>
        <end position="248"/>
    </location>
</feature>
<dbReference type="CDD" id="cd03221">
    <property type="entry name" value="ABCF_EF-3"/>
    <property type="match status" value="2"/>
</dbReference>
<dbReference type="InterPro" id="IPR027417">
    <property type="entry name" value="P-loop_NTPase"/>
</dbReference>
<dbReference type="Gene3D" id="1.10.287.380">
    <property type="entry name" value="Valyl-tRNA synthetase, C-terminal domain"/>
    <property type="match status" value="1"/>
</dbReference>
<organism evidence="6 7">
    <name type="scientific">Robiginitalea aurantiaca</name>
    <dbReference type="NCBI Taxonomy" id="3056915"/>
    <lineage>
        <taxon>Bacteria</taxon>
        <taxon>Pseudomonadati</taxon>
        <taxon>Bacteroidota</taxon>
        <taxon>Flavobacteriia</taxon>
        <taxon>Flavobacteriales</taxon>
        <taxon>Flavobacteriaceae</taxon>
        <taxon>Robiginitalea</taxon>
    </lineage>
</organism>
<dbReference type="InterPro" id="IPR051309">
    <property type="entry name" value="ABCF_ATPase"/>
</dbReference>
<dbReference type="PROSITE" id="PS50893">
    <property type="entry name" value="ABC_TRANSPORTER_2"/>
    <property type="match status" value="2"/>
</dbReference>
<keyword evidence="1" id="KW-0547">Nucleotide-binding</keyword>
<evidence type="ECO:0000313" key="6">
    <source>
        <dbReference type="EMBL" id="MDM9630756.1"/>
    </source>
</evidence>
<dbReference type="PANTHER" id="PTHR42855">
    <property type="entry name" value="ABC TRANSPORTER ATP-BINDING SUBUNIT"/>
    <property type="match status" value="1"/>
</dbReference>
<accession>A0ABT7WCW1</accession>
<dbReference type="GO" id="GO:0005524">
    <property type="term" value="F:ATP binding"/>
    <property type="evidence" value="ECO:0007669"/>
    <property type="project" value="UniProtKB-KW"/>
</dbReference>
<dbReference type="SMART" id="SM00382">
    <property type="entry name" value="AAA"/>
    <property type="match status" value="2"/>
</dbReference>
<dbReference type="InterPro" id="IPR032781">
    <property type="entry name" value="ABC_tran_Xtn"/>
</dbReference>
<feature type="coiled-coil region" evidence="3">
    <location>
        <begin position="555"/>
        <end position="582"/>
    </location>
</feature>
<feature type="region of interest" description="Disordered" evidence="4">
    <location>
        <begin position="524"/>
        <end position="552"/>
    </location>
</feature>
<dbReference type="Proteomes" id="UP001174839">
    <property type="component" value="Unassembled WGS sequence"/>
</dbReference>
<keyword evidence="7" id="KW-1185">Reference proteome</keyword>
<sequence length="624" mass="71731">MNLLSAENLSKSFGERILFSNLTFGINQGQKIALVARNGTGKSTLLDILAGKHPADTGEVTSRKGVKIGYLEQEPYLDPNLTIYQTLFASENTLVRIIADYEKALEHPENEKAYQRAFEAMEQANAWDLETRYKQILSKLGLDNTALPVANLSGGQCRRLALAHILLDTPDVLILDEPTNHLDLEMIEWLEEYFRTHVSTLFMVTHDRYFLDRVCNHILELEDGVLHNYKGNYAYYLQEKESREVLEAVNLQKTKALFKKELQWMRRQPKARTTKSKARIADFGELKHRASERRKVHEVELEIQMERLGTKVLEVHNISKKYGDRTLFEGFNYNFKRGERVGLVGSNGSGKSTFLEIICGNLQPDTGKVVKGETLKMGYYTQEGLQVQQGQRVIDVIREFGDYIPLKKGRELSAQQLLERFLFDRKQQYDYTEKLSGGERKRLFLCTVLIQNPNFLILDEPTNDLDIITLNVLENFLLDYPGTLLIVSHDRYFMDKITDHLFLFDGAGSITDFPGNYSDLRDYQQNNLKDPKPEAETAQEGTSRKPQVARKGKLTYTEQREIRALEKTISQLEKQKSELEQKLMTPDLPGETLDEVSREFAMVIGELDQKTERWFELSALETGE</sequence>
<name>A0ABT7WCW1_9FLAO</name>
<protein>
    <submittedName>
        <fullName evidence="6">ABC-F family ATP-binding cassette domain-containing protein</fullName>
    </submittedName>
</protein>
<keyword evidence="2 6" id="KW-0067">ATP-binding</keyword>
<evidence type="ECO:0000256" key="1">
    <source>
        <dbReference type="ARBA" id="ARBA00022741"/>
    </source>
</evidence>
<comment type="caution">
    <text evidence="6">The sequence shown here is derived from an EMBL/GenBank/DDBJ whole genome shotgun (WGS) entry which is preliminary data.</text>
</comment>
<proteinExistence type="predicted"/>
<dbReference type="Pfam" id="PF00005">
    <property type="entry name" value="ABC_tran"/>
    <property type="match status" value="2"/>
</dbReference>
<evidence type="ECO:0000256" key="3">
    <source>
        <dbReference type="SAM" id="Coils"/>
    </source>
</evidence>